<evidence type="ECO:0000259" key="1">
    <source>
        <dbReference type="Pfam" id="PF10124"/>
    </source>
</evidence>
<evidence type="ECO:0000313" key="3">
    <source>
        <dbReference type="Proteomes" id="UP000183635"/>
    </source>
</evidence>
<dbReference type="STRING" id="34004.SAMN04488021_1811"/>
<keyword evidence="3" id="KW-1185">Reference proteome</keyword>
<protein>
    <submittedName>
        <fullName evidence="2">Mu-like prophage major head subunit gpT</fullName>
    </submittedName>
</protein>
<dbReference type="AlphaFoldDB" id="A0A1I3FKK8"/>
<sequence length="285" mass="31554">MPVKTVYSEAYLEAPSHSDKIAMTVPSASRDETYGWLGMFPKLREWIGQRQVNSLKAHGFTITNRSFESTVSVKRVDVADDRLGVFKPFVSEMGRTAKQHPDELIFELLKSGFNSAGFDGKNFFAANHPVEIDGKVTNFSNIQTGTAPAWFLLDTSRAIRPIIFQKREDYEFQSLDDSNSKHVFMNDEYLYGVRARVNAGFGLWQLGFGSKAELNSGNYAAARAAMMNFKSDGGRILGITPTVLVVPPQLESAALHLLNTEIMVGGGSNPWKDTAELIVTPYVAD</sequence>
<evidence type="ECO:0000313" key="2">
    <source>
        <dbReference type="EMBL" id="SFI11687.1"/>
    </source>
</evidence>
<proteinExistence type="predicted"/>
<dbReference type="InterPro" id="IPR018774">
    <property type="entry name" value="Phage_Mu_GpT"/>
</dbReference>
<dbReference type="Proteomes" id="UP000183635">
    <property type="component" value="Unassembled WGS sequence"/>
</dbReference>
<dbReference type="RefSeq" id="WP_231964617.1">
    <property type="nucleotide sequence ID" value="NZ_CBCRYP010000096.1"/>
</dbReference>
<organism evidence="2 3">
    <name type="scientific">Paracoccus aminovorans</name>
    <dbReference type="NCBI Taxonomy" id="34004"/>
    <lineage>
        <taxon>Bacteria</taxon>
        <taxon>Pseudomonadati</taxon>
        <taxon>Pseudomonadota</taxon>
        <taxon>Alphaproteobacteria</taxon>
        <taxon>Rhodobacterales</taxon>
        <taxon>Paracoccaceae</taxon>
        <taxon>Paracoccus</taxon>
    </lineage>
</organism>
<dbReference type="EMBL" id="FOPU01000081">
    <property type="protein sequence ID" value="SFI11687.1"/>
    <property type="molecule type" value="Genomic_DNA"/>
</dbReference>
<accession>A0A1I3FKK8</accession>
<feature type="domain" description="Bacteriophage Mu GpT" evidence="1">
    <location>
        <begin position="3"/>
        <end position="283"/>
    </location>
</feature>
<name>A0A1I3FKK8_9RHOB</name>
<reference evidence="2 3" key="1">
    <citation type="submission" date="2016-10" db="EMBL/GenBank/DDBJ databases">
        <authorList>
            <person name="de Groot N.N."/>
        </authorList>
    </citation>
    <scope>NUCLEOTIDE SEQUENCE [LARGE SCALE GENOMIC DNA]</scope>
    <source>
        <strain evidence="2 3">DSM 8537</strain>
    </source>
</reference>
<gene>
    <name evidence="2" type="ORF">SAMN04488021_1811</name>
</gene>
<dbReference type="Pfam" id="PF10124">
    <property type="entry name" value="Mu-like_gpT"/>
    <property type="match status" value="1"/>
</dbReference>